<dbReference type="RefSeq" id="WP_252662943.1">
    <property type="nucleotide sequence ID" value="NZ_CP098611.1"/>
</dbReference>
<dbReference type="Gene3D" id="1.10.10.10">
    <property type="entry name" value="Winged helix-like DNA-binding domain superfamily/Winged helix DNA-binding domain"/>
    <property type="match status" value="1"/>
</dbReference>
<protein>
    <submittedName>
        <fullName evidence="3">PadR family transcriptional regulator</fullName>
    </submittedName>
</protein>
<keyword evidence="4" id="KW-1185">Reference proteome</keyword>
<dbReference type="SUPFAM" id="SSF46785">
    <property type="entry name" value="Winged helix' DNA-binding domain"/>
    <property type="match status" value="1"/>
</dbReference>
<feature type="region of interest" description="Disordered" evidence="1">
    <location>
        <begin position="165"/>
        <end position="185"/>
    </location>
</feature>
<dbReference type="Proteomes" id="UP001056708">
    <property type="component" value="Chromosome"/>
</dbReference>
<name>A0ABY5ANY8_9CYAN</name>
<organism evidence="3 4">
    <name type="scientific">Phormidium yuhuli AB48</name>
    <dbReference type="NCBI Taxonomy" id="2940671"/>
    <lineage>
        <taxon>Bacteria</taxon>
        <taxon>Bacillati</taxon>
        <taxon>Cyanobacteriota</taxon>
        <taxon>Cyanophyceae</taxon>
        <taxon>Oscillatoriophycideae</taxon>
        <taxon>Oscillatoriales</taxon>
        <taxon>Oscillatoriaceae</taxon>
        <taxon>Phormidium</taxon>
        <taxon>Phormidium yuhuli</taxon>
    </lineage>
</organism>
<feature type="domain" description="Transcription regulator PadR N-terminal" evidence="2">
    <location>
        <begin position="7"/>
        <end position="78"/>
    </location>
</feature>
<evidence type="ECO:0000313" key="4">
    <source>
        <dbReference type="Proteomes" id="UP001056708"/>
    </source>
</evidence>
<dbReference type="PANTHER" id="PTHR33169:SF14">
    <property type="entry name" value="TRANSCRIPTIONAL REGULATOR RV3488"/>
    <property type="match status" value="1"/>
</dbReference>
<dbReference type="InterPro" id="IPR036390">
    <property type="entry name" value="WH_DNA-bd_sf"/>
</dbReference>
<proteinExistence type="predicted"/>
<evidence type="ECO:0000256" key="1">
    <source>
        <dbReference type="SAM" id="MobiDB-lite"/>
    </source>
</evidence>
<dbReference type="PANTHER" id="PTHR33169">
    <property type="entry name" value="PADR-FAMILY TRANSCRIPTIONAL REGULATOR"/>
    <property type="match status" value="1"/>
</dbReference>
<dbReference type="EMBL" id="CP098611">
    <property type="protein sequence ID" value="USR90919.1"/>
    <property type="molecule type" value="Genomic_DNA"/>
</dbReference>
<dbReference type="Pfam" id="PF03551">
    <property type="entry name" value="PadR"/>
    <property type="match status" value="1"/>
</dbReference>
<reference evidence="3" key="1">
    <citation type="submission" date="2022-06" db="EMBL/GenBank/DDBJ databases">
        <title>Genome sequence of Phormidium yuhuli AB48 isolated from an industrial photobioreactor environment.</title>
        <authorList>
            <person name="Qiu Y."/>
            <person name="Noonan A.J.C."/>
            <person name="Dofher K."/>
            <person name="Koch M."/>
            <person name="Kieft B."/>
            <person name="Lin X."/>
            <person name="Ziels R.M."/>
            <person name="Hallam S.J."/>
        </authorList>
    </citation>
    <scope>NUCLEOTIDE SEQUENCE</scope>
    <source>
        <strain evidence="3">AB48</strain>
    </source>
</reference>
<dbReference type="InterPro" id="IPR036388">
    <property type="entry name" value="WH-like_DNA-bd_sf"/>
</dbReference>
<dbReference type="InterPro" id="IPR052509">
    <property type="entry name" value="Metal_resp_DNA-bind_regulator"/>
</dbReference>
<gene>
    <name evidence="3" type="ORF">NEA10_19180</name>
</gene>
<evidence type="ECO:0000313" key="3">
    <source>
        <dbReference type="EMBL" id="USR90919.1"/>
    </source>
</evidence>
<dbReference type="InterPro" id="IPR005149">
    <property type="entry name" value="Tscrpt_reg_PadR_N"/>
</dbReference>
<sequence length="185" mass="21810">MLELCALGLLQREPVHGYRLKQDLELFMSSCLSVNYGAIYPLLHRLEERGYIESSIEESPESGSPRKIYSVTPEGQARWHTLMTQKSRDSWVNSRSRFMVKFFFFSDIDPELRLKLLKARIRACEERQELVHSQEFGLDPYQEAAWERHLQMLMNEIHWLHDQLEQEQGRHSPKTQESPSNPAIH</sequence>
<evidence type="ECO:0000259" key="2">
    <source>
        <dbReference type="Pfam" id="PF03551"/>
    </source>
</evidence>
<accession>A0ABY5ANY8</accession>
<feature type="compositionally biased region" description="Polar residues" evidence="1">
    <location>
        <begin position="175"/>
        <end position="185"/>
    </location>
</feature>